<dbReference type="Gene3D" id="2.130.10.10">
    <property type="entry name" value="YVTN repeat-like/Quinoprotein amine dehydrogenase"/>
    <property type="match status" value="1"/>
</dbReference>
<evidence type="ECO:0000256" key="8">
    <source>
        <dbReference type="ARBA" id="ARBA00023054"/>
    </source>
</evidence>
<keyword evidence="8 11" id="KW-0175">Coiled coil</keyword>
<keyword evidence="3 12" id="KW-0853">WD repeat</keyword>
<comment type="domain">
    <text evidence="11">Dimerization mediated by the LisH domain may be required to activate dynein.</text>
</comment>
<name>A0A8E2DHE3_9APHY</name>
<sequence>MSLLSERQKEELHKSILEYLHANNFIDAFDSLKSEAGIDYTPDPKSKYAGLLEKKWTSVIRLQKKIMDLENRNSTLQEELSLSPAKRAAMQTDWVPRAPAAYVLTGHRGQVHKVAFHPTFNLIATASQDMTVKVWDWETGEFERTLKGHTRDVNDLDFDSKGNLLVTCSNDMLIKIWDVQNEWSNIKTFAGHDHTISSVRFMPGDLQIVSASRDRTVRIWDVASTHLVRSISAHSDWVRCVTPSEDGRLLASCSNDQTARITDPLSGEAKVDLRGHDHTVEVVVFAPASAYPSIRELAGIPDTDRSRRPGAYAATGSRDKTIKIWDTQSGQLLRSLAGHDNWVRALVFHPTGKFLLSASDDHTIRVWELATGRCVKTIQAHGHFVTCLAWGRTAPTQRALDAKPNGGADGKASEEKFVNVVASGSVDQTIKIWLP</sequence>
<feature type="repeat" description="WD" evidence="12">
    <location>
        <begin position="231"/>
        <end position="263"/>
    </location>
</feature>
<dbReference type="InterPro" id="IPR001680">
    <property type="entry name" value="WD40_rpt"/>
</dbReference>
<feature type="repeat" description="WD" evidence="12">
    <location>
        <begin position="310"/>
        <end position="335"/>
    </location>
</feature>
<dbReference type="GO" id="GO:0023052">
    <property type="term" value="P:signaling"/>
    <property type="evidence" value="ECO:0007669"/>
    <property type="project" value="UniProtKB-ARBA"/>
</dbReference>
<dbReference type="InterPro" id="IPR020472">
    <property type="entry name" value="WD40_PAC1"/>
</dbReference>
<evidence type="ECO:0000256" key="5">
    <source>
        <dbReference type="ARBA" id="ARBA00022701"/>
    </source>
</evidence>
<keyword evidence="9 11" id="KW-0206">Cytoskeleton</keyword>
<evidence type="ECO:0000256" key="3">
    <source>
        <dbReference type="ARBA" id="ARBA00022574"/>
    </source>
</evidence>
<dbReference type="GO" id="GO:0005874">
    <property type="term" value="C:microtubule"/>
    <property type="evidence" value="ECO:0007669"/>
    <property type="project" value="UniProtKB-KW"/>
</dbReference>
<dbReference type="GO" id="GO:0070840">
    <property type="term" value="F:dynein complex binding"/>
    <property type="evidence" value="ECO:0007669"/>
    <property type="project" value="UniProtKB-UniRule"/>
</dbReference>
<dbReference type="InterPro" id="IPR037190">
    <property type="entry name" value="LIS1_N"/>
</dbReference>
<dbReference type="InterPro" id="IPR015943">
    <property type="entry name" value="WD40/YVTN_repeat-like_dom_sf"/>
</dbReference>
<comment type="similarity">
    <text evidence="11">Belongs to the WD repeat LIS1/nudF family.</text>
</comment>
<keyword evidence="10 11" id="KW-0131">Cell cycle</keyword>
<dbReference type="SUPFAM" id="SSF50978">
    <property type="entry name" value="WD40 repeat-like"/>
    <property type="match status" value="1"/>
</dbReference>
<keyword evidence="6" id="KW-0677">Repeat</keyword>
<evidence type="ECO:0000259" key="13">
    <source>
        <dbReference type="Pfam" id="PF24951"/>
    </source>
</evidence>
<evidence type="ECO:0000256" key="12">
    <source>
        <dbReference type="PROSITE-ProRule" id="PRU00221"/>
    </source>
</evidence>
<dbReference type="GO" id="GO:0051012">
    <property type="term" value="P:microtubule sliding"/>
    <property type="evidence" value="ECO:0007669"/>
    <property type="project" value="UniProtKB-UniRule"/>
</dbReference>
<dbReference type="OrthoDB" id="10264588at2759"/>
<dbReference type="CDD" id="cd00200">
    <property type="entry name" value="WD40"/>
    <property type="match status" value="1"/>
</dbReference>
<comment type="subunit">
    <text evidence="11">Self-associates. Interacts with NDL1 and dynein.</text>
</comment>
<feature type="repeat" description="WD" evidence="12">
    <location>
        <begin position="336"/>
        <end position="377"/>
    </location>
</feature>
<evidence type="ECO:0000256" key="7">
    <source>
        <dbReference type="ARBA" id="ARBA00022776"/>
    </source>
</evidence>
<evidence type="ECO:0000313" key="14">
    <source>
        <dbReference type="EMBL" id="OCH86891.1"/>
    </source>
</evidence>
<keyword evidence="1 11" id="KW-0813">Transport</keyword>
<dbReference type="PIRSF" id="PIRSF037647">
    <property type="entry name" value="Dynein_regulator_Lis1"/>
    <property type="match status" value="1"/>
</dbReference>
<dbReference type="GO" id="GO:0007154">
    <property type="term" value="P:cell communication"/>
    <property type="evidence" value="ECO:0007669"/>
    <property type="project" value="UniProtKB-ARBA"/>
</dbReference>
<dbReference type="FunFam" id="1.20.960.30:FF:000002">
    <property type="entry name" value="Platelet-activating factor acetylhydrolase ib"/>
    <property type="match status" value="1"/>
</dbReference>
<evidence type="ECO:0000313" key="15">
    <source>
        <dbReference type="Proteomes" id="UP000250043"/>
    </source>
</evidence>
<feature type="repeat" description="WD" evidence="12">
    <location>
        <begin position="189"/>
        <end position="230"/>
    </location>
</feature>
<comment type="subcellular location">
    <subcellularLocation>
        <location evidence="11">Cytoplasm</location>
        <location evidence="11">Cytoskeleton</location>
    </subcellularLocation>
    <subcellularLocation>
        <location evidence="11">Cytoplasm</location>
        <location evidence="11">Cytoskeleton</location>
        <location evidence="11">Spindle pole</location>
    </subcellularLocation>
    <text evidence="11">Localizes to the plus ends of microtubules at the hyphal tip and the mitotic spindle poles.</text>
</comment>
<dbReference type="Gene3D" id="1.20.960.30">
    <property type="match status" value="1"/>
</dbReference>
<dbReference type="InterPro" id="IPR019775">
    <property type="entry name" value="WD40_repeat_CS"/>
</dbReference>
<feature type="repeat" description="WD" evidence="12">
    <location>
        <begin position="104"/>
        <end position="145"/>
    </location>
</feature>
<dbReference type="EMBL" id="KV722507">
    <property type="protein sequence ID" value="OCH86891.1"/>
    <property type="molecule type" value="Genomic_DNA"/>
</dbReference>
<dbReference type="GO" id="GO:0000922">
    <property type="term" value="C:spindle pole"/>
    <property type="evidence" value="ECO:0007669"/>
    <property type="project" value="UniProtKB-SubCell"/>
</dbReference>
<dbReference type="PROSITE" id="PS50896">
    <property type="entry name" value="LISH"/>
    <property type="match status" value="1"/>
</dbReference>
<evidence type="ECO:0000256" key="11">
    <source>
        <dbReference type="HAMAP-Rule" id="MF_03141"/>
    </source>
</evidence>
<evidence type="ECO:0000256" key="9">
    <source>
        <dbReference type="ARBA" id="ARBA00023212"/>
    </source>
</evidence>
<proteinExistence type="inferred from homology"/>
<dbReference type="PANTHER" id="PTHR19848:SF8">
    <property type="entry name" value="F-BOX AND WD REPEAT DOMAIN CONTAINING 7"/>
    <property type="match status" value="1"/>
</dbReference>
<dbReference type="AlphaFoldDB" id="A0A8E2DHE3"/>
<dbReference type="Pfam" id="PF00400">
    <property type="entry name" value="WD40"/>
    <property type="match status" value="7"/>
</dbReference>
<dbReference type="SMART" id="SM00320">
    <property type="entry name" value="WD40"/>
    <property type="match status" value="7"/>
</dbReference>
<dbReference type="SMART" id="SM00667">
    <property type="entry name" value="LisH"/>
    <property type="match status" value="1"/>
</dbReference>
<dbReference type="Proteomes" id="UP000250043">
    <property type="component" value="Unassembled WGS sequence"/>
</dbReference>
<reference evidence="14 15" key="1">
    <citation type="submission" date="2016-07" db="EMBL/GenBank/DDBJ databases">
        <title>Draft genome of the white-rot fungus Obba rivulosa 3A-2.</title>
        <authorList>
            <consortium name="DOE Joint Genome Institute"/>
            <person name="Miettinen O."/>
            <person name="Riley R."/>
            <person name="Acob R."/>
            <person name="Barry K."/>
            <person name="Cullen D."/>
            <person name="De Vries R."/>
            <person name="Hainaut M."/>
            <person name="Hatakka A."/>
            <person name="Henrissat B."/>
            <person name="Hilden K."/>
            <person name="Kuo R."/>
            <person name="Labutti K."/>
            <person name="Lipzen A."/>
            <person name="Makela M.R."/>
            <person name="Sandor L."/>
            <person name="Spatafora J.W."/>
            <person name="Grigoriev I.V."/>
            <person name="Hibbett D.S."/>
        </authorList>
    </citation>
    <scope>NUCLEOTIDE SEQUENCE [LARGE SCALE GENOMIC DNA]</scope>
    <source>
        <strain evidence="14 15">3A-2</strain>
    </source>
</reference>
<keyword evidence="2 11" id="KW-0963">Cytoplasm</keyword>
<keyword evidence="15" id="KW-1185">Reference proteome</keyword>
<feature type="domain" description="PAC1-like LisH-like dimerisation" evidence="13">
    <location>
        <begin position="6"/>
        <end position="41"/>
    </location>
</feature>
<keyword evidence="5 11" id="KW-0493">Microtubule</keyword>
<dbReference type="SUPFAM" id="SSF109925">
    <property type="entry name" value="Lissencephaly-1 protein (Lis-1, PAF-AH alpha) N-terminal domain"/>
    <property type="match status" value="1"/>
</dbReference>
<feature type="repeat" description="WD" evidence="12">
    <location>
        <begin position="146"/>
        <end position="181"/>
    </location>
</feature>
<accession>A0A8E2DHE3</accession>
<evidence type="ECO:0000256" key="1">
    <source>
        <dbReference type="ARBA" id="ARBA00022448"/>
    </source>
</evidence>
<dbReference type="GO" id="GO:0000132">
    <property type="term" value="P:establishment of mitotic spindle orientation"/>
    <property type="evidence" value="ECO:0007669"/>
    <property type="project" value="UniProtKB-UniRule"/>
</dbReference>
<dbReference type="GO" id="GO:0051301">
    <property type="term" value="P:cell division"/>
    <property type="evidence" value="ECO:0007669"/>
    <property type="project" value="UniProtKB-KW"/>
</dbReference>
<dbReference type="InterPro" id="IPR056795">
    <property type="entry name" value="PAC1-like_LisH-like_dom"/>
</dbReference>
<comment type="function">
    <text evidence="11">Positively regulates the activity of the minus-end directed microtubule motor protein dynein. May enhance dynein-mediated microtubule sliding by targeting dynein to the microtubule plus end. Required for nuclear migration during vegetative growth as well as development. Required for retrograde early endosome (EE) transport from the hyphal tip. Required for localization of dynein to the mitotic spindle poles. Recruits additional proteins to the dynein complex at SPBs.</text>
</comment>
<evidence type="ECO:0000256" key="6">
    <source>
        <dbReference type="ARBA" id="ARBA00022737"/>
    </source>
</evidence>
<dbReference type="PRINTS" id="PR00320">
    <property type="entry name" value="GPROTEINBRPT"/>
</dbReference>
<protein>
    <recommendedName>
        <fullName evidence="11">Nuclear distribution protein PAC1</fullName>
    </recommendedName>
    <alternativeName>
        <fullName evidence="11">Lissencephaly-1 homolog</fullName>
        <shortName evidence="11">LIS-1</shortName>
    </alternativeName>
    <alternativeName>
        <fullName evidence="11">nudF homolog</fullName>
    </alternativeName>
</protein>
<keyword evidence="4 11" id="KW-0132">Cell division</keyword>
<dbReference type="InterPro" id="IPR017252">
    <property type="entry name" value="Dynein_regulator_LIS1"/>
</dbReference>
<dbReference type="PROSITE" id="PS00678">
    <property type="entry name" value="WD_REPEATS_1"/>
    <property type="match status" value="4"/>
</dbReference>
<dbReference type="InterPro" id="IPR006594">
    <property type="entry name" value="LisH"/>
</dbReference>
<dbReference type="Pfam" id="PF24951">
    <property type="entry name" value="LisH_PAC1"/>
    <property type="match status" value="1"/>
</dbReference>
<evidence type="ECO:0000256" key="10">
    <source>
        <dbReference type="ARBA" id="ARBA00023306"/>
    </source>
</evidence>
<dbReference type="InterPro" id="IPR036322">
    <property type="entry name" value="WD40_repeat_dom_sf"/>
</dbReference>
<dbReference type="GO" id="GO:0005875">
    <property type="term" value="C:microtubule associated complex"/>
    <property type="evidence" value="ECO:0007669"/>
    <property type="project" value="UniProtKB-UniRule"/>
</dbReference>
<keyword evidence="7 11" id="KW-0498">Mitosis</keyword>
<dbReference type="HAMAP" id="MF_03141">
    <property type="entry name" value="lis1"/>
    <property type="match status" value="1"/>
</dbReference>
<dbReference type="PROSITE" id="PS50082">
    <property type="entry name" value="WD_REPEATS_2"/>
    <property type="match status" value="6"/>
</dbReference>
<evidence type="ECO:0000256" key="2">
    <source>
        <dbReference type="ARBA" id="ARBA00022490"/>
    </source>
</evidence>
<gene>
    <name evidence="11" type="primary">PAC1</name>
    <name evidence="11" type="synonym">LIS1</name>
    <name evidence="14" type="ORF">OBBRIDRAFT_796711</name>
</gene>
<dbReference type="PANTHER" id="PTHR19848">
    <property type="entry name" value="WD40 REPEAT PROTEIN"/>
    <property type="match status" value="1"/>
</dbReference>
<organism evidence="14 15">
    <name type="scientific">Obba rivulosa</name>
    <dbReference type="NCBI Taxonomy" id="1052685"/>
    <lineage>
        <taxon>Eukaryota</taxon>
        <taxon>Fungi</taxon>
        <taxon>Dikarya</taxon>
        <taxon>Basidiomycota</taxon>
        <taxon>Agaricomycotina</taxon>
        <taxon>Agaricomycetes</taxon>
        <taxon>Polyporales</taxon>
        <taxon>Gelatoporiaceae</taxon>
        <taxon>Obba</taxon>
    </lineage>
</organism>
<evidence type="ECO:0000256" key="4">
    <source>
        <dbReference type="ARBA" id="ARBA00022618"/>
    </source>
</evidence>
<dbReference type="GO" id="GO:0005737">
    <property type="term" value="C:cytoplasm"/>
    <property type="evidence" value="ECO:0007669"/>
    <property type="project" value="UniProtKB-UniRule"/>
</dbReference>
<dbReference type="PROSITE" id="PS50294">
    <property type="entry name" value="WD_REPEATS_REGION"/>
    <property type="match status" value="4"/>
</dbReference>
<dbReference type="FunFam" id="2.130.10.10:FF:000342">
    <property type="entry name" value="Nuclear distribution protein PAC1"/>
    <property type="match status" value="1"/>
</dbReference>